<keyword evidence="5" id="KW-0560">Oxidoreductase</keyword>
<dbReference type="InterPro" id="IPR002347">
    <property type="entry name" value="SDR_fam"/>
</dbReference>
<keyword evidence="7" id="KW-0275">Fatty acid biosynthesis</keyword>
<evidence type="ECO:0000313" key="8">
    <source>
        <dbReference type="EMBL" id="CAD9391277.1"/>
    </source>
</evidence>
<dbReference type="Gene3D" id="3.40.50.720">
    <property type="entry name" value="NAD(P)-binding Rossmann-like Domain"/>
    <property type="match status" value="1"/>
</dbReference>
<evidence type="ECO:0000256" key="2">
    <source>
        <dbReference type="ARBA" id="ARBA00009233"/>
    </source>
</evidence>
<keyword evidence="6" id="KW-0443">Lipid metabolism</keyword>
<keyword evidence="4" id="KW-0276">Fatty acid metabolism</keyword>
<proteinExistence type="inferred from homology"/>
<accession>A0A7S2FGL5</accession>
<dbReference type="EMBL" id="HBGT01005439">
    <property type="protein sequence ID" value="CAD9391277.1"/>
    <property type="molecule type" value="Transcribed_RNA"/>
</dbReference>
<dbReference type="PIRSF" id="PIRSF000094">
    <property type="entry name" value="Enoyl-ACP_rdct"/>
    <property type="match status" value="1"/>
</dbReference>
<comment type="similarity">
    <text evidence="2">Belongs to the short-chain dehydrogenases/reductases (SDR) family. FabI subfamily.</text>
</comment>
<dbReference type="GO" id="GO:0006633">
    <property type="term" value="P:fatty acid biosynthetic process"/>
    <property type="evidence" value="ECO:0007669"/>
    <property type="project" value="UniProtKB-KW"/>
</dbReference>
<evidence type="ECO:0000256" key="3">
    <source>
        <dbReference type="ARBA" id="ARBA00022516"/>
    </source>
</evidence>
<dbReference type="AlphaFoldDB" id="A0A7S2FGL5"/>
<dbReference type="PANTHER" id="PTHR43159:SF2">
    <property type="entry name" value="ENOYL-[ACYL-CARRIER-PROTEIN] REDUCTASE [NADH], CHLOROPLASTIC"/>
    <property type="match status" value="1"/>
</dbReference>
<protein>
    <recommendedName>
        <fullName evidence="9">Enoyl-[acyl-carrier-protein] reductase [NADH]</fullName>
    </recommendedName>
</protein>
<name>A0A7S2FGL5_9STRA</name>
<dbReference type="Gene3D" id="1.10.8.400">
    <property type="entry name" value="Enoyl acyl carrier protein reductase"/>
    <property type="match status" value="1"/>
</dbReference>
<evidence type="ECO:0000256" key="7">
    <source>
        <dbReference type="ARBA" id="ARBA00023160"/>
    </source>
</evidence>
<reference evidence="8" key="1">
    <citation type="submission" date="2021-01" db="EMBL/GenBank/DDBJ databases">
        <authorList>
            <person name="Corre E."/>
            <person name="Pelletier E."/>
            <person name="Niang G."/>
            <person name="Scheremetjew M."/>
            <person name="Finn R."/>
            <person name="Kale V."/>
            <person name="Holt S."/>
            <person name="Cochrane G."/>
            <person name="Meng A."/>
            <person name="Brown T."/>
            <person name="Cohen L."/>
        </authorList>
    </citation>
    <scope>NUCLEOTIDE SEQUENCE</scope>
    <source>
        <strain evidence="8">RCC1693</strain>
    </source>
</reference>
<evidence type="ECO:0008006" key="9">
    <source>
        <dbReference type="Google" id="ProtNLM"/>
    </source>
</evidence>
<organism evidence="8">
    <name type="scientific">Florenciella parvula</name>
    <dbReference type="NCBI Taxonomy" id="236787"/>
    <lineage>
        <taxon>Eukaryota</taxon>
        <taxon>Sar</taxon>
        <taxon>Stramenopiles</taxon>
        <taxon>Ochrophyta</taxon>
        <taxon>Dictyochophyceae</taxon>
        <taxon>Florenciellales</taxon>
        <taxon>Florenciella</taxon>
    </lineage>
</organism>
<dbReference type="GO" id="GO:0004318">
    <property type="term" value="F:enoyl-[acyl-carrier-protein] reductase (NADH) activity"/>
    <property type="evidence" value="ECO:0007669"/>
    <property type="project" value="InterPro"/>
</dbReference>
<evidence type="ECO:0000256" key="5">
    <source>
        <dbReference type="ARBA" id="ARBA00023002"/>
    </source>
</evidence>
<dbReference type="SUPFAM" id="SSF51735">
    <property type="entry name" value="NAD(P)-binding Rossmann-fold domains"/>
    <property type="match status" value="1"/>
</dbReference>
<evidence type="ECO:0000256" key="1">
    <source>
        <dbReference type="ARBA" id="ARBA00005189"/>
    </source>
</evidence>
<evidence type="ECO:0000256" key="4">
    <source>
        <dbReference type="ARBA" id="ARBA00022832"/>
    </source>
</evidence>
<dbReference type="PANTHER" id="PTHR43159">
    <property type="entry name" value="ENOYL-[ACYL-CARRIER-PROTEIN] REDUCTASE"/>
    <property type="match status" value="1"/>
</dbReference>
<comment type="pathway">
    <text evidence="1">Lipid metabolism.</text>
</comment>
<dbReference type="InterPro" id="IPR036291">
    <property type="entry name" value="NAD(P)-bd_dom_sf"/>
</dbReference>
<gene>
    <name evidence="8" type="ORF">FPAR1323_LOCUS2973</name>
</gene>
<evidence type="ECO:0000256" key="6">
    <source>
        <dbReference type="ARBA" id="ARBA00023098"/>
    </source>
</evidence>
<dbReference type="InterPro" id="IPR014358">
    <property type="entry name" value="Enoyl-ACP_Rdtase_NADH"/>
</dbReference>
<keyword evidence="3" id="KW-0444">Lipid biosynthesis</keyword>
<dbReference type="Pfam" id="PF13561">
    <property type="entry name" value="adh_short_C2"/>
    <property type="match status" value="2"/>
</dbReference>
<sequence length="280" mass="27715">MLAGKRALVVGVANQRSIAWAVAEAWAAAGATVHLTCQSERFLPSVLKLSDAAWGEGHRHSVGVLDMRDDAAIERACEAASGSVGLDAVLHSVAYASADAMKGGLLATTRADFAEAHDVSAYSLVALGRAAAPFMAGDAAAAAAAAEAAGAAGGVGASGGGGGSITTLSYFGSTRVVPGYNVMGPAKACLEATARTLAVDMGGLGIRVNCLSPGPVNTLAARGISGFVDMKNRAIERAPLQRTATADEVGAAATFLASDGAASITGQVFLMDGGLSALAP</sequence>